<evidence type="ECO:0000313" key="3">
    <source>
        <dbReference type="Proteomes" id="UP000574317"/>
    </source>
</evidence>
<organism evidence="2 3">
    <name type="scientific">Fusarium napiforme</name>
    <dbReference type="NCBI Taxonomy" id="42672"/>
    <lineage>
        <taxon>Eukaryota</taxon>
        <taxon>Fungi</taxon>
        <taxon>Dikarya</taxon>
        <taxon>Ascomycota</taxon>
        <taxon>Pezizomycotina</taxon>
        <taxon>Sordariomycetes</taxon>
        <taxon>Hypocreomycetidae</taxon>
        <taxon>Hypocreales</taxon>
        <taxon>Nectriaceae</taxon>
        <taxon>Fusarium</taxon>
        <taxon>Fusarium fujikuroi species complex</taxon>
    </lineage>
</organism>
<evidence type="ECO:0000313" key="2">
    <source>
        <dbReference type="EMBL" id="KAF5558260.1"/>
    </source>
</evidence>
<protein>
    <submittedName>
        <fullName evidence="2">Uncharacterized protein</fullName>
    </submittedName>
</protein>
<evidence type="ECO:0000256" key="1">
    <source>
        <dbReference type="SAM" id="MobiDB-lite"/>
    </source>
</evidence>
<reference evidence="2 3" key="1">
    <citation type="submission" date="2020-05" db="EMBL/GenBank/DDBJ databases">
        <title>Identification and distribution of gene clusters putatively required for synthesis of sphingolipid metabolism inhibitors in phylogenetically diverse species of the filamentous fungus Fusarium.</title>
        <authorList>
            <person name="Kim H.-S."/>
            <person name="Busman M."/>
            <person name="Brown D.W."/>
            <person name="Divon H."/>
            <person name="Uhlig S."/>
            <person name="Proctor R.H."/>
        </authorList>
    </citation>
    <scope>NUCLEOTIDE SEQUENCE [LARGE SCALE GENOMIC DNA]</scope>
    <source>
        <strain evidence="2 3">NRRL 25196</strain>
    </source>
</reference>
<sequence length="212" mass="24318">MFSCGSGLFSVVFMRLKSRLRRNKVEAIPKADGCQYDFKQTNRRHQNHSEEDEPPTLGQCNPCLRNRPNAPPHQHTAPLTPRHDLESHYWSTGEDDIGNFSSPELKLIENDDVKSQHLRAKNDRLAMLNGWNEKTKSIAAPDNGLPPQDRFTPSPGQQMMQRQMNDEYYISDDDIVVISRPTHRPRDNLHLAYSLNHEATLQNEQQHLADGV</sequence>
<dbReference type="Proteomes" id="UP000574317">
    <property type="component" value="Unassembled WGS sequence"/>
</dbReference>
<comment type="caution">
    <text evidence="2">The sequence shown here is derived from an EMBL/GenBank/DDBJ whole genome shotgun (WGS) entry which is preliminary data.</text>
</comment>
<feature type="region of interest" description="Disordered" evidence="1">
    <location>
        <begin position="42"/>
        <end position="90"/>
    </location>
</feature>
<dbReference type="AlphaFoldDB" id="A0A8H5JQF8"/>
<dbReference type="EMBL" id="JAAOAO010000188">
    <property type="protein sequence ID" value="KAF5558260.1"/>
    <property type="molecule type" value="Genomic_DNA"/>
</dbReference>
<accession>A0A8H5JQF8</accession>
<proteinExistence type="predicted"/>
<name>A0A8H5JQF8_9HYPO</name>
<keyword evidence="3" id="KW-1185">Reference proteome</keyword>
<gene>
    <name evidence="2" type="ORF">FNAPI_5131</name>
</gene>